<protein>
    <submittedName>
        <fullName evidence="3">Uncharacterized protein</fullName>
    </submittedName>
</protein>
<evidence type="ECO:0000256" key="2">
    <source>
        <dbReference type="SAM" id="SignalP"/>
    </source>
</evidence>
<dbReference type="AlphaFoldDB" id="A0A9D4BKD0"/>
<name>A0A9D4BKD0_DREPO</name>
<dbReference type="EMBL" id="JAIWYP010000015">
    <property type="protein sequence ID" value="KAH3699184.1"/>
    <property type="molecule type" value="Genomic_DNA"/>
</dbReference>
<accession>A0A9D4BKD0</accession>
<keyword evidence="4" id="KW-1185">Reference proteome</keyword>
<evidence type="ECO:0000256" key="1">
    <source>
        <dbReference type="SAM" id="MobiDB-lite"/>
    </source>
</evidence>
<sequence>MGIHLFFILSLAWEVGGFFLNTGRWRQEMSDITRNGLQGISTDQGMNMKMNPRRQATL</sequence>
<feature type="region of interest" description="Disordered" evidence="1">
    <location>
        <begin position="37"/>
        <end position="58"/>
    </location>
</feature>
<dbReference type="Proteomes" id="UP000828390">
    <property type="component" value="Unassembled WGS sequence"/>
</dbReference>
<gene>
    <name evidence="3" type="ORF">DPMN_074138</name>
</gene>
<comment type="caution">
    <text evidence="3">The sequence shown here is derived from an EMBL/GenBank/DDBJ whole genome shotgun (WGS) entry which is preliminary data.</text>
</comment>
<feature type="signal peptide" evidence="2">
    <location>
        <begin position="1"/>
        <end position="17"/>
    </location>
</feature>
<reference evidence="3" key="1">
    <citation type="journal article" date="2019" name="bioRxiv">
        <title>The Genome of the Zebra Mussel, Dreissena polymorpha: A Resource for Invasive Species Research.</title>
        <authorList>
            <person name="McCartney M.A."/>
            <person name="Auch B."/>
            <person name="Kono T."/>
            <person name="Mallez S."/>
            <person name="Zhang Y."/>
            <person name="Obille A."/>
            <person name="Becker A."/>
            <person name="Abrahante J.E."/>
            <person name="Garbe J."/>
            <person name="Badalamenti J.P."/>
            <person name="Herman A."/>
            <person name="Mangelson H."/>
            <person name="Liachko I."/>
            <person name="Sullivan S."/>
            <person name="Sone E.D."/>
            <person name="Koren S."/>
            <person name="Silverstein K.A.T."/>
            <person name="Beckman K.B."/>
            <person name="Gohl D.M."/>
        </authorList>
    </citation>
    <scope>NUCLEOTIDE SEQUENCE</scope>
    <source>
        <strain evidence="3">Duluth1</strain>
        <tissue evidence="3">Whole animal</tissue>
    </source>
</reference>
<proteinExistence type="predicted"/>
<reference evidence="3" key="2">
    <citation type="submission" date="2020-11" db="EMBL/GenBank/DDBJ databases">
        <authorList>
            <person name="McCartney M.A."/>
            <person name="Auch B."/>
            <person name="Kono T."/>
            <person name="Mallez S."/>
            <person name="Becker A."/>
            <person name="Gohl D.M."/>
            <person name="Silverstein K.A.T."/>
            <person name="Koren S."/>
            <person name="Bechman K.B."/>
            <person name="Herman A."/>
            <person name="Abrahante J.E."/>
            <person name="Garbe J."/>
        </authorList>
    </citation>
    <scope>NUCLEOTIDE SEQUENCE</scope>
    <source>
        <strain evidence="3">Duluth1</strain>
        <tissue evidence="3">Whole animal</tissue>
    </source>
</reference>
<keyword evidence="2" id="KW-0732">Signal</keyword>
<organism evidence="3 4">
    <name type="scientific">Dreissena polymorpha</name>
    <name type="common">Zebra mussel</name>
    <name type="synonym">Mytilus polymorpha</name>
    <dbReference type="NCBI Taxonomy" id="45954"/>
    <lineage>
        <taxon>Eukaryota</taxon>
        <taxon>Metazoa</taxon>
        <taxon>Spiralia</taxon>
        <taxon>Lophotrochozoa</taxon>
        <taxon>Mollusca</taxon>
        <taxon>Bivalvia</taxon>
        <taxon>Autobranchia</taxon>
        <taxon>Heteroconchia</taxon>
        <taxon>Euheterodonta</taxon>
        <taxon>Imparidentia</taxon>
        <taxon>Neoheterodontei</taxon>
        <taxon>Myida</taxon>
        <taxon>Dreissenoidea</taxon>
        <taxon>Dreissenidae</taxon>
        <taxon>Dreissena</taxon>
    </lineage>
</organism>
<evidence type="ECO:0000313" key="3">
    <source>
        <dbReference type="EMBL" id="KAH3699184.1"/>
    </source>
</evidence>
<evidence type="ECO:0000313" key="4">
    <source>
        <dbReference type="Proteomes" id="UP000828390"/>
    </source>
</evidence>
<feature type="chain" id="PRO_5038712943" evidence="2">
    <location>
        <begin position="18"/>
        <end position="58"/>
    </location>
</feature>